<evidence type="ECO:0000313" key="5">
    <source>
        <dbReference type="EMBL" id="KAG2427115.1"/>
    </source>
</evidence>
<name>A0A835SV09_CHLIN</name>
<feature type="region of interest" description="Disordered" evidence="4">
    <location>
        <begin position="543"/>
        <end position="588"/>
    </location>
</feature>
<dbReference type="EMBL" id="JAEHOC010000043">
    <property type="protein sequence ID" value="KAG2427115.1"/>
    <property type="molecule type" value="Genomic_DNA"/>
</dbReference>
<feature type="region of interest" description="Disordered" evidence="4">
    <location>
        <begin position="404"/>
        <end position="436"/>
    </location>
</feature>
<feature type="compositionally biased region" description="Polar residues" evidence="4">
    <location>
        <begin position="204"/>
        <end position="218"/>
    </location>
</feature>
<feature type="region of interest" description="Disordered" evidence="4">
    <location>
        <begin position="1"/>
        <end position="22"/>
    </location>
</feature>
<dbReference type="Gene3D" id="3.60.20.30">
    <property type="entry name" value="(Glycosyl)asparaginase"/>
    <property type="match status" value="1"/>
</dbReference>
<evidence type="ECO:0000256" key="1">
    <source>
        <dbReference type="ARBA" id="ARBA00011601"/>
    </source>
</evidence>
<feature type="compositionally biased region" description="Low complexity" evidence="4">
    <location>
        <begin position="546"/>
        <end position="556"/>
    </location>
</feature>
<evidence type="ECO:0000313" key="6">
    <source>
        <dbReference type="Proteomes" id="UP000650467"/>
    </source>
</evidence>
<feature type="compositionally biased region" description="Acidic residues" evidence="4">
    <location>
        <begin position="330"/>
        <end position="345"/>
    </location>
</feature>
<feature type="compositionally biased region" description="Low complexity" evidence="4">
    <location>
        <begin position="8"/>
        <end position="17"/>
    </location>
</feature>
<reference evidence="5" key="1">
    <citation type="journal article" date="2020" name="bioRxiv">
        <title>Comparative genomics of Chlamydomonas.</title>
        <authorList>
            <person name="Craig R.J."/>
            <person name="Hasan A.R."/>
            <person name="Ness R.W."/>
            <person name="Keightley P.D."/>
        </authorList>
    </citation>
    <scope>NUCLEOTIDE SEQUENCE</scope>
    <source>
        <strain evidence="5">SAG 7.73</strain>
    </source>
</reference>
<feature type="compositionally biased region" description="Low complexity" evidence="4">
    <location>
        <begin position="468"/>
        <end position="480"/>
    </location>
</feature>
<feature type="active site" description="Nucleophile" evidence="2">
    <location>
        <position position="350"/>
    </location>
</feature>
<comment type="subunit">
    <text evidence="1">Heterotetramer of two alpha and two beta chains arranged as a dimer of alpha/beta heterodimers.</text>
</comment>
<dbReference type="Pfam" id="PF01112">
    <property type="entry name" value="Asparaginase_2"/>
    <property type="match status" value="2"/>
</dbReference>
<protein>
    <recommendedName>
        <fullName evidence="7">Asparaginase</fullName>
    </recommendedName>
</protein>
<organism evidence="5 6">
    <name type="scientific">Chlamydomonas incerta</name>
    <dbReference type="NCBI Taxonomy" id="51695"/>
    <lineage>
        <taxon>Eukaryota</taxon>
        <taxon>Viridiplantae</taxon>
        <taxon>Chlorophyta</taxon>
        <taxon>core chlorophytes</taxon>
        <taxon>Chlorophyceae</taxon>
        <taxon>CS clade</taxon>
        <taxon>Chlamydomonadales</taxon>
        <taxon>Chlamydomonadaceae</taxon>
        <taxon>Chlamydomonas</taxon>
    </lineage>
</organism>
<dbReference type="GO" id="GO:0004298">
    <property type="term" value="F:threonine-type endopeptidase activity"/>
    <property type="evidence" value="ECO:0007669"/>
    <property type="project" value="TreeGrafter"/>
</dbReference>
<evidence type="ECO:0008006" key="7">
    <source>
        <dbReference type="Google" id="ProtNLM"/>
    </source>
</evidence>
<evidence type="ECO:0000256" key="3">
    <source>
        <dbReference type="PIRSR" id="PIRSR600246-3"/>
    </source>
</evidence>
<accession>A0A835SV09</accession>
<keyword evidence="6" id="KW-1185">Reference proteome</keyword>
<feature type="region of interest" description="Disordered" evidence="4">
    <location>
        <begin position="201"/>
        <end position="232"/>
    </location>
</feature>
<proteinExistence type="predicted"/>
<feature type="region of interest" description="Disordered" evidence="4">
    <location>
        <begin position="253"/>
        <end position="345"/>
    </location>
</feature>
<feature type="site" description="Cleavage; by autolysis" evidence="3">
    <location>
        <begin position="349"/>
        <end position="350"/>
    </location>
</feature>
<gene>
    <name evidence="5" type="ORF">HXX76_012626</name>
</gene>
<evidence type="ECO:0000256" key="2">
    <source>
        <dbReference type="PIRSR" id="PIRSR600246-1"/>
    </source>
</evidence>
<feature type="region of interest" description="Disordered" evidence="4">
    <location>
        <begin position="453"/>
        <end position="481"/>
    </location>
</feature>
<dbReference type="SUPFAM" id="SSF56235">
    <property type="entry name" value="N-terminal nucleophile aminohydrolases (Ntn hydrolases)"/>
    <property type="match status" value="1"/>
</dbReference>
<dbReference type="InterPro" id="IPR029055">
    <property type="entry name" value="Ntn_hydrolases_N"/>
</dbReference>
<dbReference type="OrthoDB" id="552488at2759"/>
<feature type="compositionally biased region" description="Gly residues" evidence="4">
    <location>
        <begin position="284"/>
        <end position="298"/>
    </location>
</feature>
<feature type="compositionally biased region" description="Low complexity" evidence="4">
    <location>
        <begin position="253"/>
        <end position="269"/>
    </location>
</feature>
<dbReference type="PANTHER" id="PTHR10188">
    <property type="entry name" value="L-ASPARAGINASE"/>
    <property type="match status" value="1"/>
</dbReference>
<feature type="compositionally biased region" description="Acidic residues" evidence="4">
    <location>
        <begin position="569"/>
        <end position="588"/>
    </location>
</feature>
<dbReference type="InterPro" id="IPR000246">
    <property type="entry name" value="Peptidase_T2"/>
</dbReference>
<evidence type="ECO:0000256" key="4">
    <source>
        <dbReference type="SAM" id="MobiDB-lite"/>
    </source>
</evidence>
<dbReference type="PANTHER" id="PTHR10188:SF8">
    <property type="entry name" value="THREONINE ASPARTASE 1"/>
    <property type="match status" value="1"/>
</dbReference>
<comment type="caution">
    <text evidence="5">The sequence shown here is derived from an EMBL/GenBank/DDBJ whole genome shotgun (WGS) entry which is preliminary data.</text>
</comment>
<sequence>MEPPPAPSVAANSAPPATDGSATAGPRLPFLVAVHCGAGAHAVSKEPEYRQAMSAACRAAAAVLSGGGPAEEAVAAAVRVMEDAPACNAGTGASLNLEGRVECDAGLMAGNGRFGGVGAVAGVRNPILAAAALAGDAGVPLSCGRVRPMLLVGEGARCYAAAVGLEAVPPHLPVPPEYQVTDGARRSWSRYRGMIRAADEDAALQQQGQRTSQSAGTQQHHERPAAARGAAATTGAVPAVSAVQAAAAAASPAAAGSPATADPAVAAGSSRPAAKRQRVEWRGPGAGSSCGAAGGGDAPHGLLRQQVEEGEGDGLAGEDAGEDGGGGEAGEGDEEAEDPGEAEEEMRLDTVGAVCVDHTGCVAAGVSSGGIAVKFPGRLGEAGVYGSGCWAQNPLVGCYCHSSRGGTSRSSRSRSGRDKGPEHQQGGPNAEAEINGTAGGAGEVARTLLASARQAASTLPPQPPRHLLPPLLLLPRSPQHAGSSSSTGQLCCECGQPLLLPGFAASVTGVGEAVVRADLARQCGWAVARGAAVVQAQAQKQERQEQQQQQQPWRQGQVDEGSVRAQLEEAAEGEEVAGEEGEEEDASCLDQDLEAVVRARVLAAQPPPAECGVLAARVELRSHPVAAAPTTAAATAVAASSDPLYRRGASVTAAPAGAAAAAERGGTGTGAEQRVGQQQGPGLGCVEVAVEVAALHCASSMGVAVLSHRDWLPGDRGRSAAGASTAAASGAAATMGGLEEGGPGTCGGRWAPSVGAAAGRAGGARSTSGLAGVGVEAHVALARMAWSVVW</sequence>
<dbReference type="GO" id="GO:0005737">
    <property type="term" value="C:cytoplasm"/>
    <property type="evidence" value="ECO:0007669"/>
    <property type="project" value="TreeGrafter"/>
</dbReference>
<dbReference type="AlphaFoldDB" id="A0A835SV09"/>
<dbReference type="Proteomes" id="UP000650467">
    <property type="component" value="Unassembled WGS sequence"/>
</dbReference>
<dbReference type="GO" id="GO:0051604">
    <property type="term" value="P:protein maturation"/>
    <property type="evidence" value="ECO:0007669"/>
    <property type="project" value="TreeGrafter"/>
</dbReference>